<dbReference type="eggNOG" id="COG5388">
    <property type="taxonomic scope" value="Bacteria"/>
</dbReference>
<evidence type="ECO:0000313" key="1">
    <source>
        <dbReference type="EMBL" id="EAV42983.1"/>
    </source>
</evidence>
<name>A0NWR2_ROSAI</name>
<dbReference type="Pfam" id="PF07310">
    <property type="entry name" value="PAS_5"/>
    <property type="match status" value="1"/>
</dbReference>
<dbReference type="AlphaFoldDB" id="A0NWR2"/>
<evidence type="ECO:0000313" key="2">
    <source>
        <dbReference type="Proteomes" id="UP000004848"/>
    </source>
</evidence>
<gene>
    <name evidence="1" type="ORF">SIAM614_16602</name>
</gene>
<reference evidence="1 2" key="1">
    <citation type="submission" date="2006-05" db="EMBL/GenBank/DDBJ databases">
        <authorList>
            <person name="King G."/>
            <person name="Ferriera S."/>
            <person name="Johnson J."/>
            <person name="Kravitz S."/>
            <person name="Beeson K."/>
            <person name="Sutton G."/>
            <person name="Rogers Y.-H."/>
            <person name="Friedman R."/>
            <person name="Frazier M."/>
            <person name="Venter J.C."/>
        </authorList>
    </citation>
    <scope>NUCLEOTIDE SEQUENCE [LARGE SCALE GENOMIC DNA]</scope>
    <source>
        <strain evidence="2">ATCC 25650 / DSM 13394 / JCM 20685 / NBRC 16684 / NCIMB 2208 / IAM 12614 / B1</strain>
    </source>
</reference>
<proteinExistence type="predicted"/>
<dbReference type="InterPro" id="IPR009922">
    <property type="entry name" value="DUF1457"/>
</dbReference>
<comment type="caution">
    <text evidence="1">The sequence shown here is derived from an EMBL/GenBank/DDBJ whole genome shotgun (WGS) entry which is preliminary data.</text>
</comment>
<evidence type="ECO:0008006" key="3">
    <source>
        <dbReference type="Google" id="ProtNLM"/>
    </source>
</evidence>
<organism evidence="1 2">
    <name type="scientific">Roseibium aggregatum (strain ATCC 25650 / DSM 13394 / JCM 20685 / NBRC 16684 / NCIMB 2208 / IAM 12614 / B1)</name>
    <name type="common">Stappia aggregata</name>
    <dbReference type="NCBI Taxonomy" id="384765"/>
    <lineage>
        <taxon>Bacteria</taxon>
        <taxon>Pseudomonadati</taxon>
        <taxon>Pseudomonadota</taxon>
        <taxon>Alphaproteobacteria</taxon>
        <taxon>Hyphomicrobiales</taxon>
        <taxon>Stappiaceae</taxon>
        <taxon>Roseibium</taxon>
    </lineage>
</organism>
<protein>
    <recommendedName>
        <fullName evidence="3">PAS domain-containing protein</fullName>
    </recommendedName>
</protein>
<sequence length="230" mass="25478">MRRNTGRKNGKEANQMKHGVTQTLYNYWDNLRGARPAPNRSEVDPGEIRGLLGDTFILETNGPRDVRYRLAGTRLCSAHCRELKGRNFLRGWSVKDREALESLLAAITEDAAAAVIGINGHTERGQILQMEMLLVPLNVPGEGRIRVLGSCTPMEKPYWIGLHPILSQSISSLRLVWPDERPYFMDSPAATLNPILPRFTAEGLAMPTPPLPNGAERKVGHLTVYSGGKS</sequence>
<dbReference type="Proteomes" id="UP000004848">
    <property type="component" value="Unassembled WGS sequence"/>
</dbReference>
<dbReference type="EMBL" id="AAUW01000012">
    <property type="protein sequence ID" value="EAV42983.1"/>
    <property type="molecule type" value="Genomic_DNA"/>
</dbReference>
<accession>A0NWR2</accession>